<organism evidence="1 2">
    <name type="scientific">Nitrosomonas communis</name>
    <dbReference type="NCBI Taxonomy" id="44574"/>
    <lineage>
        <taxon>Bacteria</taxon>
        <taxon>Pseudomonadati</taxon>
        <taxon>Pseudomonadota</taxon>
        <taxon>Betaproteobacteria</taxon>
        <taxon>Nitrosomonadales</taxon>
        <taxon>Nitrosomonadaceae</taxon>
        <taxon>Nitrosomonas</taxon>
    </lineage>
</organism>
<accession>A0A1I4QSI3</accession>
<dbReference type="EMBL" id="FOUB01000028">
    <property type="protein sequence ID" value="SFM43024.1"/>
    <property type="molecule type" value="Genomic_DNA"/>
</dbReference>
<dbReference type="Proteomes" id="UP000183287">
    <property type="component" value="Unassembled WGS sequence"/>
</dbReference>
<keyword evidence="2" id="KW-1185">Reference proteome</keyword>
<name>A0A1I4QSI3_9PROT</name>
<reference evidence="2" key="1">
    <citation type="submission" date="2016-10" db="EMBL/GenBank/DDBJ databases">
        <authorList>
            <person name="Varghese N."/>
            <person name="Submissions S."/>
        </authorList>
    </citation>
    <scope>NUCLEOTIDE SEQUENCE [LARGE SCALE GENOMIC DNA]</scope>
    <source>
        <strain evidence="2">Nm44</strain>
    </source>
</reference>
<evidence type="ECO:0000313" key="2">
    <source>
        <dbReference type="Proteomes" id="UP000183287"/>
    </source>
</evidence>
<protein>
    <recommendedName>
        <fullName evidence="3">CHAT domain-containing protein</fullName>
    </recommendedName>
</protein>
<evidence type="ECO:0000313" key="1">
    <source>
        <dbReference type="EMBL" id="SFM43024.1"/>
    </source>
</evidence>
<proteinExistence type="predicted"/>
<sequence>MGNECSKSSLSPYSFYVEEMERAIKMFDSGIITEIFHPINSFFHGARTDRPQVEIDTGHMCIFFKREMQAVIEQRPNLFIQWVEVIYFYFWNMAALPDLANIIWLQLWLTLDMLEQSGAETLPARIQMASWANFYDDVNKHKALSHIKAMSPSSQLMDLHRSAFLTTAINKGNEDYLFHINHAYSYSHLLHPLNRLQVNISYYIEISPSRELLHNILSILSWKELWEYRQGKMESLSSLYWTMMQRNDYESLLFFTRCLKLQINVEGFDCSHAFVFPNDEAQFCAISKSNLVMFSDKDNGESYFALIKLCNRLNKVAISLRGDYEVDFRVDTERFGIPSVGEDFEKLRQAVINHYHLDNDFYREVSLITLLPSHNHPLQGAICSLGVTPPLISVSLQNLAEEPSEKCFIFFLSSETFTRDTELAWIHQEFGIDAEVIIDPAPDLFVEYINNDIYTHVYISAHGIYSHWKSGEESIYFSEASQIPASMLKIIRRTSIVRRTIVLNICDGAASSLSFNHNNHGVAASLAGGNQVVISHLWPVNPFYACIFGTLVLRQLRYMSAAEAVLSIYSLLSQSNQNIVQSIVGWGDSYNEIAKKINNTSFEISDFRNIGSTAIYA</sequence>
<evidence type="ECO:0008006" key="3">
    <source>
        <dbReference type="Google" id="ProtNLM"/>
    </source>
</evidence>
<dbReference type="AlphaFoldDB" id="A0A1I4QSI3"/>
<gene>
    <name evidence="1" type="ORF">SAMN05421863_102835</name>
</gene>